<feature type="domain" description="Knr4/Smi1-like" evidence="1">
    <location>
        <begin position="31"/>
        <end position="143"/>
    </location>
</feature>
<evidence type="ECO:0000313" key="2">
    <source>
        <dbReference type="EMBL" id="AHV98784.1"/>
    </source>
</evidence>
<dbReference type="Gene3D" id="3.40.1580.10">
    <property type="entry name" value="SMI1/KNR4-like"/>
    <property type="match status" value="1"/>
</dbReference>
<sequence length="173" mass="19872">MNIGELVKTLKRRSDCILFEPSSLPKLTDKIDIPQELIEFYRLCGGGTLFVDSARPIEILKPSEVLPANLVILGEEAYEELLLNEENDISMKWYVVAQYDETEYVTIDFDQDRCGRCYDSFHETHAVAGSCEIIALTFLEFLSNLLETTTKTSDSLYWLRDFVRIGDAYEYDS</sequence>
<dbReference type="eggNOG" id="ENOG502ZAX0">
    <property type="taxonomic scope" value="Bacteria"/>
</dbReference>
<dbReference type="AlphaFoldDB" id="X5A4S0"/>
<dbReference type="OrthoDB" id="3375677at2"/>
<dbReference type="SUPFAM" id="SSF160631">
    <property type="entry name" value="SMI1/KNR4-like"/>
    <property type="match status" value="1"/>
</dbReference>
<reference evidence="2 3" key="1">
    <citation type="journal article" date="2014" name="PLoS Genet.">
        <title>Comparative Genomic Analysis of N2-Fixing and Non-N2-Fixing Paenibacillus spp.: Organization, Evolution and Expression of the Nitrogen Fixation Genes.</title>
        <authorList>
            <person name="Xie J.B."/>
            <person name="Du Z."/>
            <person name="Bai L."/>
            <person name="Tian C."/>
            <person name="Zhang Y."/>
            <person name="Xie J.Y."/>
            <person name="Wang T."/>
            <person name="Liu X."/>
            <person name="Chen X."/>
            <person name="Cheng Q."/>
            <person name="Chen S."/>
            <person name="Li J."/>
        </authorList>
    </citation>
    <scope>NUCLEOTIDE SEQUENCE [LARGE SCALE GENOMIC DNA]</scope>
    <source>
        <strain evidence="2 3">T27</strain>
    </source>
</reference>
<accession>X5A4S0</accession>
<protein>
    <submittedName>
        <fullName evidence="2">Protein YokJ</fullName>
    </submittedName>
</protein>
<evidence type="ECO:0000313" key="3">
    <source>
        <dbReference type="Proteomes" id="UP000019772"/>
    </source>
</evidence>
<dbReference type="EMBL" id="CP004078">
    <property type="protein sequence ID" value="AHV98784.1"/>
    <property type="molecule type" value="Genomic_DNA"/>
</dbReference>
<dbReference type="RefSeq" id="WP_025336259.1">
    <property type="nucleotide sequence ID" value="NZ_CP004078.1"/>
</dbReference>
<gene>
    <name evidence="2" type="ORF">PSAB_19455</name>
</gene>
<dbReference type="KEGG" id="psab:PSAB_19455"/>
<dbReference type="InterPro" id="IPR037883">
    <property type="entry name" value="Knr4/Smi1-like_sf"/>
</dbReference>
<evidence type="ECO:0000259" key="1">
    <source>
        <dbReference type="Pfam" id="PF09346"/>
    </source>
</evidence>
<proteinExistence type="predicted"/>
<name>X5A4S0_9BACL</name>
<dbReference type="Proteomes" id="UP000019772">
    <property type="component" value="Chromosome"/>
</dbReference>
<organism evidence="2 3">
    <name type="scientific">Paenibacillus sabinae T27</name>
    <dbReference type="NCBI Taxonomy" id="1268072"/>
    <lineage>
        <taxon>Bacteria</taxon>
        <taxon>Bacillati</taxon>
        <taxon>Bacillota</taxon>
        <taxon>Bacilli</taxon>
        <taxon>Bacillales</taxon>
        <taxon>Paenibacillaceae</taxon>
        <taxon>Paenibacillus</taxon>
    </lineage>
</organism>
<dbReference type="HOGENOM" id="CLU_136638_0_0_9"/>
<dbReference type="InterPro" id="IPR018958">
    <property type="entry name" value="Knr4/Smi1-like_dom"/>
</dbReference>
<keyword evidence="3" id="KW-1185">Reference proteome</keyword>
<dbReference type="Pfam" id="PF09346">
    <property type="entry name" value="SMI1_KNR4"/>
    <property type="match status" value="1"/>
</dbReference>
<dbReference type="STRING" id="1268072.PSAB_19455"/>